<sequence length="196" mass="21786">MQILSTRAKKPSMPIGEQIRKRRKDMGLTLQQLADRSGLSAPFISQAERNLSVPSLVSLLALAEALEVDISFFMQVPNTGTIVHRAAKPNIIEVDSPVQYIDLASDLDDRKLDIILMKIPPGHAFPVDTRNGEHFRYVLSGELYATAGNTRTTLKAGDSMHFDARMKHTVENRTDQEAVLLYVGTPSVFKKAQRAK</sequence>
<protein>
    <submittedName>
        <fullName evidence="3">XRE family transcriptional regulator</fullName>
    </submittedName>
</protein>
<dbReference type="InterPro" id="IPR001387">
    <property type="entry name" value="Cro/C1-type_HTH"/>
</dbReference>
<gene>
    <name evidence="3" type="ORF">Y958_28150</name>
</gene>
<dbReference type="CDD" id="cd02209">
    <property type="entry name" value="cupin_XRE_C"/>
    <property type="match status" value="1"/>
</dbReference>
<proteinExistence type="predicted"/>
<evidence type="ECO:0000256" key="1">
    <source>
        <dbReference type="ARBA" id="ARBA00023125"/>
    </source>
</evidence>
<dbReference type="InterPro" id="IPR050807">
    <property type="entry name" value="TransReg_Diox_bact_type"/>
</dbReference>
<evidence type="ECO:0000259" key="2">
    <source>
        <dbReference type="PROSITE" id="PS50943"/>
    </source>
</evidence>
<evidence type="ECO:0000313" key="3">
    <source>
        <dbReference type="EMBL" id="ASG24718.1"/>
    </source>
</evidence>
<dbReference type="GO" id="GO:0005829">
    <property type="term" value="C:cytosol"/>
    <property type="evidence" value="ECO:0007669"/>
    <property type="project" value="TreeGrafter"/>
</dbReference>
<dbReference type="EMBL" id="CP022112">
    <property type="protein sequence ID" value="ASG24718.1"/>
    <property type="molecule type" value="Genomic_DNA"/>
</dbReference>
<dbReference type="SUPFAM" id="SSF51182">
    <property type="entry name" value="RmlC-like cupins"/>
    <property type="match status" value="1"/>
</dbReference>
<organism evidence="3 4">
    <name type="scientific">Nitrospirillum viridazoti CBAmc</name>
    <dbReference type="NCBI Taxonomy" id="1441467"/>
    <lineage>
        <taxon>Bacteria</taxon>
        <taxon>Pseudomonadati</taxon>
        <taxon>Pseudomonadota</taxon>
        <taxon>Alphaproteobacteria</taxon>
        <taxon>Rhodospirillales</taxon>
        <taxon>Azospirillaceae</taxon>
        <taxon>Nitrospirillum</taxon>
        <taxon>Nitrospirillum viridazoti</taxon>
    </lineage>
</organism>
<dbReference type="InterPro" id="IPR014710">
    <property type="entry name" value="RmlC-like_jellyroll"/>
</dbReference>
<dbReference type="InterPro" id="IPR011051">
    <property type="entry name" value="RmlC_Cupin_sf"/>
</dbReference>
<name>A0A248K2R5_9PROT</name>
<dbReference type="AlphaFoldDB" id="A0A248K2R5"/>
<reference evidence="3 4" key="1">
    <citation type="submission" date="2017-06" db="EMBL/GenBank/DDBJ databases">
        <title>Complete genome sequence of Nitrospirillum amazonense strain CBAmC, an endophytic nitrogen-fixing and plant growth-promoting bacterium, isolated from sugarcane.</title>
        <authorList>
            <person name="Schwab S."/>
            <person name="dos Santos Teixeira K.R."/>
            <person name="Simoes Araujo J.L."/>
            <person name="Soares Vidal M."/>
            <person name="Borges de Freitas H.R."/>
            <person name="Rivello Crivelaro A.L."/>
            <person name="Bueno de Camargo Nunes A."/>
            <person name="dos Santos C.M."/>
            <person name="Palmeira da Silva Rosa D."/>
            <person name="da Silva Padilha D."/>
            <person name="da Silva E."/>
            <person name="Araujo Terra L."/>
            <person name="Soares Mendes V."/>
            <person name="Farinelli L."/>
            <person name="Magalhaes Cruz L."/>
            <person name="Baldani J.I."/>
        </authorList>
    </citation>
    <scope>NUCLEOTIDE SEQUENCE [LARGE SCALE GENOMIC DNA]</scope>
    <source>
        <strain evidence="3 4">CBAmC</strain>
    </source>
</reference>
<dbReference type="CDD" id="cd00093">
    <property type="entry name" value="HTH_XRE"/>
    <property type="match status" value="1"/>
</dbReference>
<dbReference type="Pfam" id="PF01381">
    <property type="entry name" value="HTH_3"/>
    <property type="match status" value="1"/>
</dbReference>
<dbReference type="PANTHER" id="PTHR46797:SF25">
    <property type="entry name" value="TRANSCRIPTIONAL REGULATOR"/>
    <property type="match status" value="1"/>
</dbReference>
<dbReference type="InterPro" id="IPR013096">
    <property type="entry name" value="Cupin_2"/>
</dbReference>
<dbReference type="PROSITE" id="PS50943">
    <property type="entry name" value="HTH_CROC1"/>
    <property type="match status" value="1"/>
</dbReference>
<dbReference type="GO" id="GO:0003677">
    <property type="term" value="F:DNA binding"/>
    <property type="evidence" value="ECO:0007669"/>
    <property type="project" value="UniProtKB-KW"/>
</dbReference>
<dbReference type="Pfam" id="PF07883">
    <property type="entry name" value="Cupin_2"/>
    <property type="match status" value="1"/>
</dbReference>
<dbReference type="InterPro" id="IPR010982">
    <property type="entry name" value="Lambda_DNA-bd_dom_sf"/>
</dbReference>
<dbReference type="PANTHER" id="PTHR46797">
    <property type="entry name" value="HTH-TYPE TRANSCRIPTIONAL REGULATOR"/>
    <property type="match status" value="1"/>
</dbReference>
<evidence type="ECO:0000313" key="4">
    <source>
        <dbReference type="Proteomes" id="UP000197153"/>
    </source>
</evidence>
<dbReference type="SMART" id="SM00530">
    <property type="entry name" value="HTH_XRE"/>
    <property type="match status" value="1"/>
</dbReference>
<dbReference type="RefSeq" id="WP_004271904.1">
    <property type="nucleotide sequence ID" value="NZ_CP022112.1"/>
</dbReference>
<dbReference type="Proteomes" id="UP000197153">
    <property type="component" value="Chromosome 3"/>
</dbReference>
<dbReference type="Gene3D" id="2.60.120.10">
    <property type="entry name" value="Jelly Rolls"/>
    <property type="match status" value="1"/>
</dbReference>
<dbReference type="KEGG" id="nao:Y958_28150"/>
<dbReference type="SUPFAM" id="SSF47413">
    <property type="entry name" value="lambda repressor-like DNA-binding domains"/>
    <property type="match status" value="1"/>
</dbReference>
<dbReference type="GO" id="GO:0003700">
    <property type="term" value="F:DNA-binding transcription factor activity"/>
    <property type="evidence" value="ECO:0007669"/>
    <property type="project" value="TreeGrafter"/>
</dbReference>
<dbReference type="Gene3D" id="1.10.260.40">
    <property type="entry name" value="lambda repressor-like DNA-binding domains"/>
    <property type="match status" value="1"/>
</dbReference>
<feature type="domain" description="HTH cro/C1-type" evidence="2">
    <location>
        <begin position="19"/>
        <end position="73"/>
    </location>
</feature>
<keyword evidence="1" id="KW-0238">DNA-binding</keyword>
<accession>A0A248K2R5</accession>
<keyword evidence="4" id="KW-1185">Reference proteome</keyword>